<accession>A0A132BT19</accession>
<name>A0A132BT19_9RHOB</name>
<feature type="region of interest" description="Disordered" evidence="1">
    <location>
        <begin position="178"/>
        <end position="250"/>
    </location>
</feature>
<feature type="compositionally biased region" description="Acidic residues" evidence="1">
    <location>
        <begin position="132"/>
        <end position="161"/>
    </location>
</feature>
<sequence length="808" mass="85641">MLGDLDTPTEEAGDDVADVLVGLDAVEDTPAEPDVDLGEMLGDLDTPTDEAGDDVADVLAGLDAVDDTPAEAAGDDEDFDLESLLADPETAEAEDDFDLDDLLGDDMTPEEAEDDAEGLATDATEAAASVEEAADAEGTDDLDDLLGDLDLDDLDLGGDDDAAGDDLDALFSALDAEAEAEGDDATPEDDLSDLDALLGDLGDEGDDGSDLDDLLSGLGGDDDGDETVSDGAAKSGKRPPELAYGTLSADRPEPTKLVRKRFRLAIFGDFTGRSAKGQLETGAALAARKPLVLDPDTIDDVIESFATELVLPIGKEGAGISVKLGELDDLHPDELYDNLDLFSELVGLRKQLQSGVTKDHAMKTLAAWAEAHGTPARAPKARSGGNAVPANKRLSDFQALIGDTQNSLRTASPVEEMLAQIVGPHIRALPDANLGAVQEAVDLALSDAMRLVLHHPEFQSVEAQWRSLDLIARSIEVDDTLEVMIYDVSAEELAVDLAAQEDLSESGFVKLLTEEPMDAETGRGAYSALIGLYTFEETPPHAELLARFARVAAHVDAPFLAAITPGFWETDKADRPKVVAEAWDTLQGMSEAGHLGLLTPRFLLRRPYGAKSEPIDPFDFEEFTQSEGLRGMLWGNPVVLAAILMAKSFKENGASLQLGSIMSLGDMPFHYVNDRFGDQVALPCTERNVDLDKIAAAKERGFMPIASVRGRDEIRLTSFNSLRGDTLLGPWTGLPAPAPSAPDPRPAKAAPEAAADESDDLDLDFDFDDAGEGGDDDDLDALLAGFGDDDSDLDGDIDADLEALLNDL</sequence>
<evidence type="ECO:0000313" key="4">
    <source>
        <dbReference type="Proteomes" id="UP000068382"/>
    </source>
</evidence>
<dbReference type="Proteomes" id="UP000068382">
    <property type="component" value="Unassembled WGS sequence"/>
</dbReference>
<evidence type="ECO:0000313" key="3">
    <source>
        <dbReference type="EMBL" id="KUP91555.1"/>
    </source>
</evidence>
<protein>
    <recommendedName>
        <fullName evidence="2">TssC1 N-terminal domain-containing protein</fullName>
    </recommendedName>
</protein>
<comment type="caution">
    <text evidence="3">The sequence shown here is derived from an EMBL/GenBank/DDBJ whole genome shotgun (WGS) entry which is preliminary data.</text>
</comment>
<feature type="compositionally biased region" description="Acidic residues" evidence="1">
    <location>
        <begin position="201"/>
        <end position="213"/>
    </location>
</feature>
<dbReference type="PANTHER" id="PTHR35565:SF1">
    <property type="entry name" value="TYPE VI SECRETION SYSTEM CONTRACTILE SHEATH LARGE SUBUNIT"/>
    <property type="match status" value="1"/>
</dbReference>
<dbReference type="InterPro" id="IPR044031">
    <property type="entry name" value="TssC1_N"/>
</dbReference>
<keyword evidence="4" id="KW-1185">Reference proteome</keyword>
<feature type="domain" description="TssC1 N-terminal" evidence="2">
    <location>
        <begin position="440"/>
        <end position="722"/>
    </location>
</feature>
<feature type="compositionally biased region" description="Low complexity" evidence="1">
    <location>
        <begin position="118"/>
        <end position="131"/>
    </location>
</feature>
<evidence type="ECO:0000256" key="1">
    <source>
        <dbReference type="SAM" id="MobiDB-lite"/>
    </source>
</evidence>
<dbReference type="InterPro" id="IPR008312">
    <property type="entry name" value="T6SS_TssB1"/>
</dbReference>
<dbReference type="PATRIC" id="fig|1768241.3.peg.3726"/>
<evidence type="ECO:0000259" key="2">
    <source>
        <dbReference type="Pfam" id="PF05943"/>
    </source>
</evidence>
<reference evidence="3 4" key="1">
    <citation type="submission" date="2015-12" db="EMBL/GenBank/DDBJ databases">
        <title>Genome sequence of the marine Rhodobacteraceae strain O3.65, Candidatus Tritonibacter horizontis.</title>
        <authorList>
            <person name="Poehlein A."/>
            <person name="Giebel H.A."/>
            <person name="Voget S."/>
            <person name="Brinkhoff T."/>
        </authorList>
    </citation>
    <scope>NUCLEOTIDE SEQUENCE [LARGE SCALE GENOMIC DNA]</scope>
    <source>
        <strain evidence="3 4">O3.65</strain>
    </source>
</reference>
<feature type="compositionally biased region" description="Acidic residues" evidence="1">
    <location>
        <begin position="754"/>
        <end position="780"/>
    </location>
</feature>
<dbReference type="EMBL" id="LPUY01000094">
    <property type="protein sequence ID" value="KUP91555.1"/>
    <property type="molecule type" value="Genomic_DNA"/>
</dbReference>
<feature type="region of interest" description="Disordered" evidence="1">
    <location>
        <begin position="27"/>
        <end position="50"/>
    </location>
</feature>
<feature type="compositionally biased region" description="Acidic residues" evidence="1">
    <location>
        <begin position="27"/>
        <end position="37"/>
    </location>
</feature>
<feature type="compositionally biased region" description="Acidic residues" evidence="1">
    <location>
        <begin position="66"/>
        <end position="81"/>
    </location>
</feature>
<dbReference type="Pfam" id="PF05591">
    <property type="entry name" value="T6SS_VipA"/>
    <property type="match status" value="1"/>
</dbReference>
<dbReference type="InterPro" id="IPR010269">
    <property type="entry name" value="T6SS_TssC-like"/>
</dbReference>
<gene>
    <name evidence="3" type="ORF">TRIHO_35690</name>
</gene>
<organism evidence="3 4">
    <name type="scientific">Tritonibacter horizontis</name>
    <dbReference type="NCBI Taxonomy" id="1768241"/>
    <lineage>
        <taxon>Bacteria</taxon>
        <taxon>Pseudomonadati</taxon>
        <taxon>Pseudomonadota</taxon>
        <taxon>Alphaproteobacteria</taxon>
        <taxon>Rhodobacterales</taxon>
        <taxon>Paracoccaceae</taxon>
        <taxon>Tritonibacter</taxon>
    </lineage>
</organism>
<dbReference type="PANTHER" id="PTHR35565">
    <property type="entry name" value="CYTOPLASMIC PROTEIN-RELATED"/>
    <property type="match status" value="1"/>
</dbReference>
<feature type="region of interest" description="Disordered" evidence="1">
    <location>
        <begin position="66"/>
        <end position="161"/>
    </location>
</feature>
<feature type="compositionally biased region" description="Acidic residues" evidence="1">
    <location>
        <begin position="787"/>
        <end position="796"/>
    </location>
</feature>
<feature type="compositionally biased region" description="Acidic residues" evidence="1">
    <location>
        <begin position="178"/>
        <end position="193"/>
    </location>
</feature>
<feature type="region of interest" description="Disordered" evidence="1">
    <location>
        <begin position="730"/>
        <end position="796"/>
    </location>
</feature>
<dbReference type="Pfam" id="PF05943">
    <property type="entry name" value="VipB"/>
    <property type="match status" value="1"/>
</dbReference>
<dbReference type="AlphaFoldDB" id="A0A132BT19"/>
<proteinExistence type="predicted"/>
<feature type="compositionally biased region" description="Acidic residues" evidence="1">
    <location>
        <begin position="89"/>
        <end position="117"/>
    </location>
</feature>